<dbReference type="EMBL" id="CP039964">
    <property type="protein sequence ID" value="QCO55885.1"/>
    <property type="molecule type" value="Genomic_DNA"/>
</dbReference>
<accession>A0A4P8EH73</accession>
<dbReference type="Pfam" id="PF02615">
    <property type="entry name" value="Ldh_2"/>
    <property type="match status" value="1"/>
</dbReference>
<dbReference type="Proteomes" id="UP000298631">
    <property type="component" value="Chromosome"/>
</dbReference>
<name>A0A4P8EH73_9RHOB</name>
<dbReference type="KEGG" id="pseb:EOK75_09090"/>
<dbReference type="Gene3D" id="1.10.1530.10">
    <property type="match status" value="1"/>
</dbReference>
<protein>
    <submittedName>
        <fullName evidence="3">Oxidoreductase</fullName>
    </submittedName>
</protein>
<comment type="similarity">
    <text evidence="1">Belongs to the LDH2/MDH2 oxidoreductase family.</text>
</comment>
<reference evidence="3 4" key="1">
    <citation type="submission" date="2019-05" db="EMBL/GenBank/DDBJ databases">
        <title>Pseudorhodobacter turbinis sp. nov., isolated from the gut of the Korean turban shell.</title>
        <authorList>
            <person name="Jeong Y.-S."/>
            <person name="Kang W.-R."/>
            <person name="Bae J.-W."/>
        </authorList>
    </citation>
    <scope>NUCLEOTIDE SEQUENCE [LARGE SCALE GENOMIC DNA]</scope>
    <source>
        <strain evidence="3 4">S12M18</strain>
    </source>
</reference>
<dbReference type="InterPro" id="IPR043144">
    <property type="entry name" value="Mal/L-sulf/L-lact_DH-like_ah"/>
</dbReference>
<dbReference type="RefSeq" id="WP_137193658.1">
    <property type="nucleotide sequence ID" value="NZ_CP039964.1"/>
</dbReference>
<dbReference type="PANTHER" id="PTHR11091:SF0">
    <property type="entry name" value="MALATE DEHYDROGENASE"/>
    <property type="match status" value="1"/>
</dbReference>
<gene>
    <name evidence="3" type="ORF">EOK75_09090</name>
</gene>
<keyword evidence="4" id="KW-1185">Reference proteome</keyword>
<dbReference type="OrthoDB" id="9811519at2"/>
<evidence type="ECO:0000313" key="3">
    <source>
        <dbReference type="EMBL" id="QCO55885.1"/>
    </source>
</evidence>
<organism evidence="3 4">
    <name type="scientific">Pseudorhodobacter turbinis</name>
    <dbReference type="NCBI Taxonomy" id="2500533"/>
    <lineage>
        <taxon>Bacteria</taxon>
        <taxon>Pseudomonadati</taxon>
        <taxon>Pseudomonadota</taxon>
        <taxon>Alphaproteobacteria</taxon>
        <taxon>Rhodobacterales</taxon>
        <taxon>Paracoccaceae</taxon>
        <taxon>Pseudorhodobacter</taxon>
    </lineage>
</organism>
<evidence type="ECO:0000313" key="4">
    <source>
        <dbReference type="Proteomes" id="UP000298631"/>
    </source>
</evidence>
<proteinExistence type="inferred from homology"/>
<dbReference type="AlphaFoldDB" id="A0A4P8EH73"/>
<dbReference type="GO" id="GO:0016491">
    <property type="term" value="F:oxidoreductase activity"/>
    <property type="evidence" value="ECO:0007669"/>
    <property type="project" value="UniProtKB-KW"/>
</dbReference>
<dbReference type="PANTHER" id="PTHR11091">
    <property type="entry name" value="OXIDOREDUCTASE-RELATED"/>
    <property type="match status" value="1"/>
</dbReference>
<dbReference type="Gene3D" id="3.30.1370.60">
    <property type="entry name" value="Hypothetical oxidoreductase yiak, domain 2"/>
    <property type="match status" value="1"/>
</dbReference>
<evidence type="ECO:0000256" key="1">
    <source>
        <dbReference type="ARBA" id="ARBA00006056"/>
    </source>
</evidence>
<sequence>MAGKTYEHISPENARKLATVILAKAKFSEDQASSMIQNMIDAQAQECHSHGLYRLIDCYNAAKSGQINLTAQPVVTDHAPSVVKVDACQGNSLLAFKSGLGLLTQKARANGIAAMAINNSFHYSALWWEVELISDLGLVALAMSPTLPFVAPYGGIKPLLGTNPMAFSWPRPGGDPYTFDFATSASARGEIEIRRRRGETLPPEWAIDSEGNPTTDAERAMSGALLPFGKHKGSAISIMVELLAGPLIGDLLSCQTAPLNSSDTKNITHGELVIVLDPARFGVSFEAAEGLFQDIEAQGARLPSQRRRAAKRRSDKEGLLISSELLVELEQLAKG</sequence>
<dbReference type="SUPFAM" id="SSF89733">
    <property type="entry name" value="L-sulfolactate dehydrogenase-like"/>
    <property type="match status" value="1"/>
</dbReference>
<dbReference type="InterPro" id="IPR043143">
    <property type="entry name" value="Mal/L-sulf/L-lact_DH-like_NADP"/>
</dbReference>
<dbReference type="InterPro" id="IPR036111">
    <property type="entry name" value="Mal/L-sulfo/L-lacto_DH-like_sf"/>
</dbReference>
<dbReference type="InterPro" id="IPR003767">
    <property type="entry name" value="Malate/L-lactate_DH-like"/>
</dbReference>
<evidence type="ECO:0000256" key="2">
    <source>
        <dbReference type="ARBA" id="ARBA00023002"/>
    </source>
</evidence>
<keyword evidence="2" id="KW-0560">Oxidoreductase</keyword>